<dbReference type="GO" id="GO:0005829">
    <property type="term" value="C:cytosol"/>
    <property type="evidence" value="ECO:0007669"/>
    <property type="project" value="TreeGrafter"/>
</dbReference>
<dbReference type="AlphaFoldDB" id="A0A1S8CX49"/>
<organism evidence="2 3">
    <name type="scientific">Alkanindiges hydrocarboniclasticus</name>
    <dbReference type="NCBI Taxonomy" id="1907941"/>
    <lineage>
        <taxon>Bacteria</taxon>
        <taxon>Pseudomonadati</taxon>
        <taxon>Pseudomonadota</taxon>
        <taxon>Gammaproteobacteria</taxon>
        <taxon>Moraxellales</taxon>
        <taxon>Moraxellaceae</taxon>
        <taxon>Alkanindiges</taxon>
    </lineage>
</organism>
<accession>A0A1S8CX49</accession>
<evidence type="ECO:0000313" key="2">
    <source>
        <dbReference type="EMBL" id="ONG41604.1"/>
    </source>
</evidence>
<evidence type="ECO:0000313" key="3">
    <source>
        <dbReference type="Proteomes" id="UP000192132"/>
    </source>
</evidence>
<dbReference type="PANTHER" id="PTHR22617">
    <property type="entry name" value="CHEMOTAXIS SENSOR HISTIDINE KINASE-RELATED"/>
    <property type="match status" value="1"/>
</dbReference>
<dbReference type="EMBL" id="MLCN01000008">
    <property type="protein sequence ID" value="ONG41604.1"/>
    <property type="molecule type" value="Genomic_DNA"/>
</dbReference>
<dbReference type="InterPro" id="IPR039315">
    <property type="entry name" value="CheW"/>
</dbReference>
<dbReference type="OrthoDB" id="5298045at2"/>
<dbReference type="PROSITE" id="PS50851">
    <property type="entry name" value="CHEW"/>
    <property type="match status" value="1"/>
</dbReference>
<dbReference type="STRING" id="1907941.BKE30_04025"/>
<dbReference type="Gene3D" id="2.30.30.40">
    <property type="entry name" value="SH3 Domains"/>
    <property type="match status" value="1"/>
</dbReference>
<name>A0A1S8CX49_9GAMM</name>
<protein>
    <recommendedName>
        <fullName evidence="1">CheW-like domain-containing protein</fullName>
    </recommendedName>
</protein>
<dbReference type="SUPFAM" id="SSF50341">
    <property type="entry name" value="CheW-like"/>
    <property type="match status" value="1"/>
</dbReference>
<gene>
    <name evidence="2" type="ORF">BKE30_04025</name>
</gene>
<dbReference type="RefSeq" id="WP_076877359.1">
    <property type="nucleotide sequence ID" value="NZ_MLCN01000008.1"/>
</dbReference>
<sequence length="175" mass="19611">MAARGFIELLRLADYGRQRQQGGQENQNTRWSGIAFRFAGYQFVAPLGEVAEVMPVPGSTTIPSAKSWMRGLANVRGRLLPLTDLALFLDLPETEVTRLSKVMIVDQPTNYGGVIVDQVMGIHHFNKQSYFSSNAQLPDALAQYTSGYFERHGQQWHVFLFSKLIQDQAYLNASA</sequence>
<comment type="caution">
    <text evidence="2">The sequence shown here is derived from an EMBL/GenBank/DDBJ whole genome shotgun (WGS) entry which is preliminary data.</text>
</comment>
<feature type="domain" description="CheW-like" evidence="1">
    <location>
        <begin position="30"/>
        <end position="170"/>
    </location>
</feature>
<dbReference type="Pfam" id="PF01584">
    <property type="entry name" value="CheW"/>
    <property type="match status" value="1"/>
</dbReference>
<dbReference type="PANTHER" id="PTHR22617:SF43">
    <property type="entry name" value="PROTEIN PILI"/>
    <property type="match status" value="1"/>
</dbReference>
<dbReference type="GO" id="GO:0006935">
    <property type="term" value="P:chemotaxis"/>
    <property type="evidence" value="ECO:0007669"/>
    <property type="project" value="InterPro"/>
</dbReference>
<dbReference type="SMART" id="SM00260">
    <property type="entry name" value="CheW"/>
    <property type="match status" value="1"/>
</dbReference>
<dbReference type="Proteomes" id="UP000192132">
    <property type="component" value="Unassembled WGS sequence"/>
</dbReference>
<dbReference type="GO" id="GO:0007165">
    <property type="term" value="P:signal transduction"/>
    <property type="evidence" value="ECO:0007669"/>
    <property type="project" value="InterPro"/>
</dbReference>
<dbReference type="Gene3D" id="2.40.50.180">
    <property type="entry name" value="CheA-289, Domain 4"/>
    <property type="match status" value="1"/>
</dbReference>
<reference evidence="2 3" key="1">
    <citation type="submission" date="2016-10" db="EMBL/GenBank/DDBJ databases">
        <title>Draft Genome sequence of Alkanindiges sp. strain H1.</title>
        <authorList>
            <person name="Subhash Y."/>
            <person name="Lee S."/>
        </authorList>
    </citation>
    <scope>NUCLEOTIDE SEQUENCE [LARGE SCALE GENOMIC DNA]</scope>
    <source>
        <strain evidence="2 3">H1</strain>
    </source>
</reference>
<evidence type="ECO:0000259" key="1">
    <source>
        <dbReference type="PROSITE" id="PS50851"/>
    </source>
</evidence>
<dbReference type="InterPro" id="IPR002545">
    <property type="entry name" value="CheW-lke_dom"/>
</dbReference>
<keyword evidence="3" id="KW-1185">Reference proteome</keyword>
<proteinExistence type="predicted"/>
<dbReference type="InterPro" id="IPR036061">
    <property type="entry name" value="CheW-like_dom_sf"/>
</dbReference>